<evidence type="ECO:0000256" key="5">
    <source>
        <dbReference type="ARBA" id="ARBA00023157"/>
    </source>
</evidence>
<dbReference type="Proteomes" id="UP000694419">
    <property type="component" value="Unplaced"/>
</dbReference>
<name>A0A8C3KLL4_9CHAR</name>
<feature type="domain" description="Peptidase S1" evidence="6">
    <location>
        <begin position="27"/>
        <end position="266"/>
    </location>
</feature>
<evidence type="ECO:0000256" key="1">
    <source>
        <dbReference type="ARBA" id="ARBA00022670"/>
    </source>
</evidence>
<dbReference type="PRINTS" id="PR00722">
    <property type="entry name" value="CHYMOTRYPSIN"/>
</dbReference>
<dbReference type="InterPro" id="IPR001254">
    <property type="entry name" value="Trypsin_dom"/>
</dbReference>
<dbReference type="PROSITE" id="PS50240">
    <property type="entry name" value="TRYPSIN_DOM"/>
    <property type="match status" value="1"/>
</dbReference>
<keyword evidence="5" id="KW-1015">Disulfide bond</keyword>
<evidence type="ECO:0000256" key="3">
    <source>
        <dbReference type="ARBA" id="ARBA00022825"/>
    </source>
</evidence>
<dbReference type="InterPro" id="IPR001314">
    <property type="entry name" value="Peptidase_S1A"/>
</dbReference>
<evidence type="ECO:0000256" key="2">
    <source>
        <dbReference type="ARBA" id="ARBA00022729"/>
    </source>
</evidence>
<dbReference type="SMART" id="SM00020">
    <property type="entry name" value="Tryp_SPc"/>
    <property type="match status" value="1"/>
</dbReference>
<dbReference type="Gene3D" id="2.40.10.10">
    <property type="entry name" value="Trypsin-like serine proteases"/>
    <property type="match status" value="2"/>
</dbReference>
<evidence type="ECO:0000313" key="7">
    <source>
        <dbReference type="Ensembl" id="ENSCPGP00000022898.1"/>
    </source>
</evidence>
<dbReference type="FunFam" id="2.40.10.10:FF:000005">
    <property type="entry name" value="Serine protease 37"/>
    <property type="match status" value="1"/>
</dbReference>
<keyword evidence="1" id="KW-0645">Protease</keyword>
<evidence type="ECO:0000313" key="8">
    <source>
        <dbReference type="Proteomes" id="UP000694419"/>
    </source>
</evidence>
<reference evidence="7" key="2">
    <citation type="submission" date="2025-09" db="UniProtKB">
        <authorList>
            <consortium name="Ensembl"/>
        </authorList>
    </citation>
    <scope>IDENTIFICATION</scope>
</reference>
<dbReference type="PROSITE" id="PS00134">
    <property type="entry name" value="TRYPSIN_HIS"/>
    <property type="match status" value="1"/>
</dbReference>
<keyword evidence="3" id="KW-0378">Hydrolase</keyword>
<dbReference type="FunFam" id="2.40.10.10:FF:000014">
    <property type="entry name" value="Complement factor D"/>
    <property type="match status" value="1"/>
</dbReference>
<dbReference type="SUPFAM" id="SSF50494">
    <property type="entry name" value="Trypsin-like serine proteases"/>
    <property type="match status" value="1"/>
</dbReference>
<keyword evidence="2" id="KW-0732">Signal</keyword>
<organism evidence="7 8">
    <name type="scientific">Calidris pygmaea</name>
    <name type="common">Spoon-billed sandpiper</name>
    <dbReference type="NCBI Taxonomy" id="425635"/>
    <lineage>
        <taxon>Eukaryota</taxon>
        <taxon>Metazoa</taxon>
        <taxon>Chordata</taxon>
        <taxon>Craniata</taxon>
        <taxon>Vertebrata</taxon>
        <taxon>Euteleostomi</taxon>
        <taxon>Archelosauria</taxon>
        <taxon>Archosauria</taxon>
        <taxon>Dinosauria</taxon>
        <taxon>Saurischia</taxon>
        <taxon>Theropoda</taxon>
        <taxon>Coelurosauria</taxon>
        <taxon>Aves</taxon>
        <taxon>Neognathae</taxon>
        <taxon>Neoaves</taxon>
        <taxon>Charadriiformes</taxon>
        <taxon>Scolopacidae</taxon>
        <taxon>Calidris</taxon>
    </lineage>
</organism>
<keyword evidence="8" id="KW-1185">Reference proteome</keyword>
<dbReference type="CDD" id="cd00190">
    <property type="entry name" value="Tryp_SPc"/>
    <property type="match status" value="1"/>
</dbReference>
<dbReference type="InterPro" id="IPR043504">
    <property type="entry name" value="Peptidase_S1_PA_chymotrypsin"/>
</dbReference>
<dbReference type="PANTHER" id="PTHR24271">
    <property type="entry name" value="KALLIKREIN-RELATED"/>
    <property type="match status" value="1"/>
</dbReference>
<keyword evidence="3" id="KW-0720">Serine protease</keyword>
<accession>A0A8C3KLL4</accession>
<dbReference type="InterPro" id="IPR009003">
    <property type="entry name" value="Peptidase_S1_PA"/>
</dbReference>
<dbReference type="GO" id="GO:0004252">
    <property type="term" value="F:serine-type endopeptidase activity"/>
    <property type="evidence" value="ECO:0007669"/>
    <property type="project" value="InterPro"/>
</dbReference>
<protein>
    <recommendedName>
        <fullName evidence="6">Peptidase S1 domain-containing protein</fullName>
    </recommendedName>
</protein>
<dbReference type="AlphaFoldDB" id="A0A8C3KLL4"/>
<dbReference type="Pfam" id="PF00089">
    <property type="entry name" value="Trypsin"/>
    <property type="match status" value="1"/>
</dbReference>
<evidence type="ECO:0000259" key="6">
    <source>
        <dbReference type="PROSITE" id="PS50240"/>
    </source>
</evidence>
<reference evidence="7" key="1">
    <citation type="submission" date="2025-08" db="UniProtKB">
        <authorList>
            <consortium name="Ensembl"/>
        </authorList>
    </citation>
    <scope>IDENTIFICATION</scope>
</reference>
<sequence>HGLGLVSTERWGLGDEMQGQEWALRRIIGGSEVKPHSRPYMAYLSTEKSRCGGFLIRPDAVLSAAHCCSWNMLLFSGRNVTVTVTLGAHNIKMWEPSQQTFHVHHWVIHPKYSEDTSENDIMLLKGSPPAHFPNPMNFSYFLFSCISLSSDNERVKPGTKCKVTGWGRTSIAGSVSSVLREVDLEVQSDNVCGEHLKKHYRQMSMLCAGDENSKKAFFKVSGDSGGPLVCNGKAHGIVSYRQQNSIFPEVFTRVSNFVPWIHKELRKFALQDLPDSPSSD</sequence>
<proteinExistence type="predicted"/>
<dbReference type="PANTHER" id="PTHR24271:SF81">
    <property type="entry name" value="GRANZYME B"/>
    <property type="match status" value="1"/>
</dbReference>
<dbReference type="Ensembl" id="ENSCPGT00000025030.1">
    <property type="protein sequence ID" value="ENSCPGP00000022898.1"/>
    <property type="gene ID" value="ENSCPGG00000015842.1"/>
</dbReference>
<dbReference type="InterPro" id="IPR018114">
    <property type="entry name" value="TRYPSIN_HIS"/>
</dbReference>
<evidence type="ECO:0000256" key="4">
    <source>
        <dbReference type="ARBA" id="ARBA00023145"/>
    </source>
</evidence>
<keyword evidence="4" id="KW-0865">Zymogen</keyword>
<dbReference type="GO" id="GO:0006508">
    <property type="term" value="P:proteolysis"/>
    <property type="evidence" value="ECO:0007669"/>
    <property type="project" value="UniProtKB-KW"/>
</dbReference>